<feature type="domain" description="Reverse transcriptase" evidence="1">
    <location>
        <begin position="1"/>
        <end position="182"/>
    </location>
</feature>
<dbReference type="InterPro" id="IPR012337">
    <property type="entry name" value="RNaseH-like_sf"/>
</dbReference>
<dbReference type="SUPFAM" id="SSF53098">
    <property type="entry name" value="Ribonuclease H-like"/>
    <property type="match status" value="1"/>
</dbReference>
<evidence type="ECO:0000313" key="3">
    <source>
        <dbReference type="Proteomes" id="UP001140206"/>
    </source>
</evidence>
<reference evidence="2" key="1">
    <citation type="submission" date="2022-08" db="EMBL/GenBank/DDBJ databases">
        <authorList>
            <person name="Marques A."/>
        </authorList>
    </citation>
    <scope>NUCLEOTIDE SEQUENCE</scope>
    <source>
        <strain evidence="2">RhyPub2mFocal</strain>
        <tissue evidence="2">Leaves</tissue>
    </source>
</reference>
<dbReference type="GO" id="GO:0003676">
    <property type="term" value="F:nucleic acid binding"/>
    <property type="evidence" value="ECO:0007669"/>
    <property type="project" value="InterPro"/>
</dbReference>
<evidence type="ECO:0000259" key="1">
    <source>
        <dbReference type="PROSITE" id="PS50878"/>
    </source>
</evidence>
<dbReference type="AlphaFoldDB" id="A0AAV8G0U7"/>
<dbReference type="Proteomes" id="UP001140206">
    <property type="component" value="Chromosome 2"/>
</dbReference>
<keyword evidence="3" id="KW-1185">Reference proteome</keyword>
<dbReference type="InterPro" id="IPR044730">
    <property type="entry name" value="RNase_H-like_dom_plant"/>
</dbReference>
<sequence length="771" mass="87212">MCDISKAFDRIRWDFVFHVLACYGFPGQFVEWIRACVTSAKFSILFNGHADGFISPKRGLRQGCALSPYLFILCMDVLSRQLEFQSFQGYISGIRLTRGAPRLTSIMFADDLIILGEASEIQAVRTQLVLQQFCRMSGQRVGDDKSCLWFSRATDLQMQQCVMSIFNATLGDNSHVYLGVPVQASRPAHFGLLVTKIQKKLNAWTAKSLSQAGKVVLIRSVIEPMVVYNTAGGPLPTTVASKIDTLIRSFFWESGGKHRMHLVSWKQICTHKSQGGLGIRPVSVLNGAMILKNLWKLACKEFEQHPWVQILYAKYLTNRKLWLSGVPNGCTKFWRALMQYRDLLKPHVRWHIGQGDKCRAFGEPWHDAWQVLIPVNARQRRLTLIELTEGQGSTWSHDKLAEQFGVAASIQIISNHPHPPLANNSRGDRLLFTKLDSGKFTFKEACNLLHGISIPIPSNVAAIFKTIWHCPGLLPRVRLFLWKLMHGALPLRGTCMARIGNHVTQCPVCDLGPDLPMHALFHCPFAETFWFASSFSIRSQQLPSNPTDLLIHISQSLQGMDFTSFVNHLWALWKCRCSHVYDGARLSHTTVTSMALTYNKWSRLTSSLTIPRPLKHIWSAAQQLVESGVTCFVDGSFKDPNCAGWGFLFYERDCLLRYGLRYGRARSATGSEISAMLLAVKTAIDMGLQNCTFFTDCSMLQQILDCRVAPDSLPWQEFNAMLELMDNFRSWSGFSCTFIPRENNIEAHHLANYARVHEISCTEFTFPLFHS</sequence>
<keyword evidence="2" id="KW-0808">Transferase</keyword>
<dbReference type="InterPro" id="IPR036397">
    <property type="entry name" value="RNaseH_sf"/>
</dbReference>
<dbReference type="Gene3D" id="3.30.420.10">
    <property type="entry name" value="Ribonuclease H-like superfamily/Ribonuclease H"/>
    <property type="match status" value="1"/>
</dbReference>
<protein>
    <submittedName>
        <fullName evidence="2">RNA-directed DNA polymerase (Reverse transcriptase)-related family protein</fullName>
    </submittedName>
</protein>
<gene>
    <name evidence="2" type="ORF">LUZ62_050570</name>
</gene>
<dbReference type="Pfam" id="PF13456">
    <property type="entry name" value="RVT_3"/>
    <property type="match status" value="1"/>
</dbReference>
<dbReference type="PANTHER" id="PTHR33116:SF86">
    <property type="entry name" value="REVERSE TRANSCRIPTASE DOMAIN-CONTAINING PROTEIN"/>
    <property type="match status" value="1"/>
</dbReference>
<dbReference type="Pfam" id="PF13966">
    <property type="entry name" value="zf-RVT"/>
    <property type="match status" value="1"/>
</dbReference>
<dbReference type="PROSITE" id="PS50878">
    <property type="entry name" value="RT_POL"/>
    <property type="match status" value="1"/>
</dbReference>
<dbReference type="InterPro" id="IPR002156">
    <property type="entry name" value="RNaseH_domain"/>
</dbReference>
<dbReference type="InterPro" id="IPR000477">
    <property type="entry name" value="RT_dom"/>
</dbReference>
<dbReference type="Pfam" id="PF00078">
    <property type="entry name" value="RVT_1"/>
    <property type="match status" value="1"/>
</dbReference>
<dbReference type="InterPro" id="IPR026960">
    <property type="entry name" value="RVT-Znf"/>
</dbReference>
<proteinExistence type="predicted"/>
<accession>A0AAV8G0U7</accession>
<evidence type="ECO:0000313" key="2">
    <source>
        <dbReference type="EMBL" id="KAJ4799324.1"/>
    </source>
</evidence>
<comment type="caution">
    <text evidence="2">The sequence shown here is derived from an EMBL/GenBank/DDBJ whole genome shotgun (WGS) entry which is preliminary data.</text>
</comment>
<keyword evidence="2" id="KW-0695">RNA-directed DNA polymerase</keyword>
<name>A0AAV8G0U7_9POAL</name>
<keyword evidence="2" id="KW-0548">Nucleotidyltransferase</keyword>
<dbReference type="EMBL" id="JAMFTS010000002">
    <property type="protein sequence ID" value="KAJ4799324.1"/>
    <property type="molecule type" value="Genomic_DNA"/>
</dbReference>
<dbReference type="GO" id="GO:0003964">
    <property type="term" value="F:RNA-directed DNA polymerase activity"/>
    <property type="evidence" value="ECO:0007669"/>
    <property type="project" value="UniProtKB-KW"/>
</dbReference>
<organism evidence="2 3">
    <name type="scientific">Rhynchospora pubera</name>
    <dbReference type="NCBI Taxonomy" id="906938"/>
    <lineage>
        <taxon>Eukaryota</taxon>
        <taxon>Viridiplantae</taxon>
        <taxon>Streptophyta</taxon>
        <taxon>Embryophyta</taxon>
        <taxon>Tracheophyta</taxon>
        <taxon>Spermatophyta</taxon>
        <taxon>Magnoliopsida</taxon>
        <taxon>Liliopsida</taxon>
        <taxon>Poales</taxon>
        <taxon>Cyperaceae</taxon>
        <taxon>Cyperoideae</taxon>
        <taxon>Rhynchosporeae</taxon>
        <taxon>Rhynchospora</taxon>
    </lineage>
</organism>
<dbReference type="SUPFAM" id="SSF56672">
    <property type="entry name" value="DNA/RNA polymerases"/>
    <property type="match status" value="1"/>
</dbReference>
<dbReference type="CDD" id="cd06222">
    <property type="entry name" value="RNase_H_like"/>
    <property type="match status" value="1"/>
</dbReference>
<dbReference type="InterPro" id="IPR043502">
    <property type="entry name" value="DNA/RNA_pol_sf"/>
</dbReference>
<dbReference type="PANTHER" id="PTHR33116">
    <property type="entry name" value="REVERSE TRANSCRIPTASE ZINC-BINDING DOMAIN-CONTAINING PROTEIN-RELATED-RELATED"/>
    <property type="match status" value="1"/>
</dbReference>
<dbReference type="GO" id="GO:0004523">
    <property type="term" value="F:RNA-DNA hybrid ribonuclease activity"/>
    <property type="evidence" value="ECO:0007669"/>
    <property type="project" value="InterPro"/>
</dbReference>